<name>A0A8J3CBF1_9PSEU</name>
<accession>A0A8J3CBF1</accession>
<comment type="caution">
    <text evidence="1">The sequence shown here is derived from an EMBL/GenBank/DDBJ whole genome shotgun (WGS) entry which is preliminary data.</text>
</comment>
<organism evidence="1 2">
    <name type="scientific">Longimycelium tulufanense</name>
    <dbReference type="NCBI Taxonomy" id="907463"/>
    <lineage>
        <taxon>Bacteria</taxon>
        <taxon>Bacillati</taxon>
        <taxon>Actinomycetota</taxon>
        <taxon>Actinomycetes</taxon>
        <taxon>Pseudonocardiales</taxon>
        <taxon>Pseudonocardiaceae</taxon>
        <taxon>Longimycelium</taxon>
    </lineage>
</organism>
<reference evidence="1" key="2">
    <citation type="submission" date="2020-09" db="EMBL/GenBank/DDBJ databases">
        <authorList>
            <person name="Sun Q."/>
            <person name="Zhou Y."/>
        </authorList>
    </citation>
    <scope>NUCLEOTIDE SEQUENCE</scope>
    <source>
        <strain evidence="1">CGMCC 4.5737</strain>
    </source>
</reference>
<evidence type="ECO:0000313" key="1">
    <source>
        <dbReference type="EMBL" id="GGM69562.1"/>
    </source>
</evidence>
<gene>
    <name evidence="1" type="ORF">GCM10012275_45020</name>
</gene>
<proteinExistence type="predicted"/>
<dbReference type="EMBL" id="BMMK01000024">
    <property type="protein sequence ID" value="GGM69562.1"/>
    <property type="molecule type" value="Genomic_DNA"/>
</dbReference>
<dbReference type="AlphaFoldDB" id="A0A8J3CBF1"/>
<evidence type="ECO:0000313" key="2">
    <source>
        <dbReference type="Proteomes" id="UP000637578"/>
    </source>
</evidence>
<sequence>MPGEFMTLYASPDTHDAGAPTRPGADEDPLVKYVVATAAAVRRAEVLVVRDRLLTARRGLATVGLVCALLHDNAEASEQQLDAFAFGSQMAEHACAELDRVLDAEEVARLREDLALVRLLRERAAVAVTDPDGHPVLDTLVRLADAVQDLTAPLARNPLVTLALRAAAEYARAASWQIWIRFGGPTAW</sequence>
<protein>
    <submittedName>
        <fullName evidence="1">Uncharacterized protein</fullName>
    </submittedName>
</protein>
<reference evidence="1" key="1">
    <citation type="journal article" date="2014" name="Int. J. Syst. Evol. Microbiol.">
        <title>Complete genome sequence of Corynebacterium casei LMG S-19264T (=DSM 44701T), isolated from a smear-ripened cheese.</title>
        <authorList>
            <consortium name="US DOE Joint Genome Institute (JGI-PGF)"/>
            <person name="Walter F."/>
            <person name="Albersmeier A."/>
            <person name="Kalinowski J."/>
            <person name="Ruckert C."/>
        </authorList>
    </citation>
    <scope>NUCLEOTIDE SEQUENCE</scope>
    <source>
        <strain evidence="1">CGMCC 4.5737</strain>
    </source>
</reference>
<keyword evidence="2" id="KW-1185">Reference proteome</keyword>
<dbReference type="Proteomes" id="UP000637578">
    <property type="component" value="Unassembled WGS sequence"/>
</dbReference>